<evidence type="ECO:0000313" key="3">
    <source>
        <dbReference type="Proteomes" id="UP000435837"/>
    </source>
</evidence>
<proteinExistence type="predicted"/>
<reference evidence="2 3" key="1">
    <citation type="submission" date="2019-12" db="EMBL/GenBank/DDBJ databases">
        <title>Whole genome shotgun sequence of Streptomyces caniferus NBRC 15389.</title>
        <authorList>
            <person name="Ichikawa N."/>
            <person name="Kimura A."/>
            <person name="Kitahashi Y."/>
            <person name="Komaki H."/>
            <person name="Tamura T."/>
        </authorList>
    </citation>
    <scope>NUCLEOTIDE SEQUENCE [LARGE SCALE GENOMIC DNA]</scope>
    <source>
        <strain evidence="2 3">NBRC 15389</strain>
    </source>
</reference>
<feature type="compositionally biased region" description="Low complexity" evidence="1">
    <location>
        <begin position="1"/>
        <end position="10"/>
    </location>
</feature>
<protein>
    <submittedName>
        <fullName evidence="2">Uncharacterized protein</fullName>
    </submittedName>
</protein>
<dbReference type="EMBL" id="BLIN01000003">
    <property type="protein sequence ID" value="GFE07037.1"/>
    <property type="molecule type" value="Genomic_DNA"/>
</dbReference>
<name>A0A640S7L6_9ACTN</name>
<dbReference type="AlphaFoldDB" id="A0A640S7L6"/>
<evidence type="ECO:0000256" key="1">
    <source>
        <dbReference type="SAM" id="MobiDB-lite"/>
    </source>
</evidence>
<dbReference type="Proteomes" id="UP000435837">
    <property type="component" value="Unassembled WGS sequence"/>
</dbReference>
<sequence length="89" mass="9239">MAEGDVLGPPLGVPPSSPGLVKSASGEALRIGYTGRPSRRYAAGSSGLGRDVSGVIHPTVFSPAQMIILAICRTGAYVKSRMRRVACVR</sequence>
<comment type="caution">
    <text evidence="2">The sequence shown here is derived from an EMBL/GenBank/DDBJ whole genome shotgun (WGS) entry which is preliminary data.</text>
</comment>
<organism evidence="2 3">
    <name type="scientific">Streptomyces caniferus</name>
    <dbReference type="NCBI Taxonomy" id="285557"/>
    <lineage>
        <taxon>Bacteria</taxon>
        <taxon>Bacillati</taxon>
        <taxon>Actinomycetota</taxon>
        <taxon>Actinomycetes</taxon>
        <taxon>Kitasatosporales</taxon>
        <taxon>Streptomycetaceae</taxon>
        <taxon>Streptomyces</taxon>
    </lineage>
</organism>
<evidence type="ECO:0000313" key="2">
    <source>
        <dbReference type="EMBL" id="GFE07037.1"/>
    </source>
</evidence>
<gene>
    <name evidence="2" type="ORF">Scani_33050</name>
</gene>
<feature type="region of interest" description="Disordered" evidence="1">
    <location>
        <begin position="1"/>
        <end position="22"/>
    </location>
</feature>
<accession>A0A640S7L6</accession>